<organism evidence="1 2">
    <name type="scientific">Roseateles hydrophilus</name>
    <dbReference type="NCBI Taxonomy" id="2975054"/>
    <lineage>
        <taxon>Bacteria</taxon>
        <taxon>Pseudomonadati</taxon>
        <taxon>Pseudomonadota</taxon>
        <taxon>Betaproteobacteria</taxon>
        <taxon>Burkholderiales</taxon>
        <taxon>Sphaerotilaceae</taxon>
        <taxon>Roseateles</taxon>
    </lineage>
</organism>
<keyword evidence="2" id="KW-1185">Reference proteome</keyword>
<evidence type="ECO:0000313" key="1">
    <source>
        <dbReference type="EMBL" id="MCY4744077.1"/>
    </source>
</evidence>
<proteinExistence type="predicted"/>
<comment type="caution">
    <text evidence="1">The sequence shown here is derived from an EMBL/GenBank/DDBJ whole genome shotgun (WGS) entry which is preliminary data.</text>
</comment>
<protein>
    <submittedName>
        <fullName evidence="1">Uncharacterized protein</fullName>
    </submittedName>
</protein>
<reference evidence="1" key="1">
    <citation type="submission" date="2022-08" db="EMBL/GenBank/DDBJ databases">
        <title>Genome sequencing of Pelomonas sp. UHG3.</title>
        <authorList>
            <person name="So Y."/>
        </authorList>
    </citation>
    <scope>NUCLEOTIDE SEQUENCE</scope>
    <source>
        <strain evidence="1">UHG3</strain>
    </source>
</reference>
<dbReference type="Proteomes" id="UP001076464">
    <property type="component" value="Unassembled WGS sequence"/>
</dbReference>
<name>A0ACC6C6M8_9BURK</name>
<evidence type="ECO:0000313" key="2">
    <source>
        <dbReference type="Proteomes" id="UP001076464"/>
    </source>
</evidence>
<accession>A0ACC6C6M8</accession>
<dbReference type="EMBL" id="JAPPUY010000001">
    <property type="protein sequence ID" value="MCY4744077.1"/>
    <property type="molecule type" value="Genomic_DNA"/>
</dbReference>
<gene>
    <name evidence="1" type="ORF">NYO99_03750</name>
</gene>
<sequence length="626" mass="68776">MQNTGKCGRYGHLSSCQNQQQELKRQSDERKPGSNFMKRLLTIFVLLWGTAAAQAVQTSTAALKDQLDALKELQQSKLESQKELQVKDIEAVRQQITAVDKRVDDQLTQLGQSVDRLGILITILGVGITVLLVLGGFLGYRNAKSEAKEAASDAAKASAQEWFDKQAMVLKEKIEAMENKAALLHAEMDQHAQGVQEHAADIAKALITAQESIGKTSTQAPSGLEESTKVLAQRDRELRASTEDSYSFDDWNTRAHAAYTNGALEDAGYFWLRAARVTNAGAANVAQVLINRAITQGDLNQREAAIATYDEVIRRFGEAPELALREHVARALLNKGSLQSKLNDNEAAIVTNDELLKRCVEATEPRLLKKVAMALVNKGVAQCRQNQLQAAMITFDEVLHRFGEAVEPHLRDAVAKSLVNKGIAQEQLNQYEAAIATYDETLRRFGEDTDLGIQIQVARALVNKGIAQDRGNQGGNHIATFDEVVRRFAEAAEPTIRQQVALALNGRGFHHLIQAKSLMQQEDPEAKLQLQIALENLNDAAHRCARPNGLILGNRAYVQYLLGNVDAASDDFAEALRAPEDGGKGLYEATLKDLDINPLTVDIEIRKMVEKAWATFQMLRGSGSGL</sequence>